<dbReference type="Proteomes" id="UP000286246">
    <property type="component" value="Unassembled WGS sequence"/>
</dbReference>
<dbReference type="RefSeq" id="WP_120257751.1">
    <property type="nucleotide sequence ID" value="NZ_RAPY01000001.1"/>
</dbReference>
<dbReference type="SUPFAM" id="SSF56300">
    <property type="entry name" value="Metallo-dependent phosphatases"/>
    <property type="match status" value="1"/>
</dbReference>
<dbReference type="Gene3D" id="3.60.21.10">
    <property type="match status" value="1"/>
</dbReference>
<name>A0A420BH47_SPHD1</name>
<dbReference type="InterPro" id="IPR004843">
    <property type="entry name" value="Calcineurin-like_PHP"/>
</dbReference>
<keyword evidence="3" id="KW-1185">Reference proteome</keyword>
<accession>A0A420BH47</accession>
<dbReference type="EMBL" id="RAPY01000001">
    <property type="protein sequence ID" value="RKE56032.1"/>
    <property type="molecule type" value="Genomic_DNA"/>
</dbReference>
<dbReference type="InterPro" id="IPR029052">
    <property type="entry name" value="Metallo-depent_PP-like"/>
</dbReference>
<dbReference type="AlphaFoldDB" id="A0A420BH47"/>
<dbReference type="PANTHER" id="PTHR43143:SF1">
    <property type="entry name" value="SERINE_THREONINE-PROTEIN PHOSPHATASE CPPED1"/>
    <property type="match status" value="1"/>
</dbReference>
<dbReference type="Pfam" id="PF00149">
    <property type="entry name" value="Metallophos"/>
    <property type="match status" value="1"/>
</dbReference>
<evidence type="ECO:0000313" key="3">
    <source>
        <dbReference type="Proteomes" id="UP000286246"/>
    </source>
</evidence>
<evidence type="ECO:0000313" key="2">
    <source>
        <dbReference type="EMBL" id="RKE56032.1"/>
    </source>
</evidence>
<dbReference type="InterPro" id="IPR051918">
    <property type="entry name" value="STPP_CPPED1"/>
</dbReference>
<dbReference type="OrthoDB" id="9816081at2"/>
<organism evidence="2 3">
    <name type="scientific">Sphingobacterium detergens</name>
    <dbReference type="NCBI Taxonomy" id="1145106"/>
    <lineage>
        <taxon>Bacteria</taxon>
        <taxon>Pseudomonadati</taxon>
        <taxon>Bacteroidota</taxon>
        <taxon>Sphingobacteriia</taxon>
        <taxon>Sphingobacteriales</taxon>
        <taxon>Sphingobacteriaceae</taxon>
        <taxon>Sphingobacterium</taxon>
    </lineage>
</organism>
<feature type="domain" description="Calcineurin-like phosphoesterase" evidence="1">
    <location>
        <begin position="32"/>
        <end position="220"/>
    </location>
</feature>
<dbReference type="PANTHER" id="PTHR43143">
    <property type="entry name" value="METALLOPHOSPHOESTERASE, CALCINEURIN SUPERFAMILY"/>
    <property type="match status" value="1"/>
</dbReference>
<evidence type="ECO:0000259" key="1">
    <source>
        <dbReference type="Pfam" id="PF00149"/>
    </source>
</evidence>
<reference evidence="2 3" key="1">
    <citation type="submission" date="2018-09" db="EMBL/GenBank/DDBJ databases">
        <title>Genomic Encyclopedia of Type Strains, Phase III (KMG-III): the genomes of soil and plant-associated and newly described type strains.</title>
        <authorList>
            <person name="Whitman W."/>
        </authorList>
    </citation>
    <scope>NUCLEOTIDE SEQUENCE [LARGE SCALE GENOMIC DNA]</scope>
    <source>
        <strain evidence="2 3">CECT 7938</strain>
    </source>
</reference>
<comment type="caution">
    <text evidence="2">The sequence shown here is derived from an EMBL/GenBank/DDBJ whole genome shotgun (WGS) entry which is preliminary data.</text>
</comment>
<gene>
    <name evidence="2" type="ORF">DFQ12_0884</name>
</gene>
<protein>
    <submittedName>
        <fullName evidence="2">3',5'-cyclic AMP phosphodiesterase CpdA</fullName>
    </submittedName>
</protein>
<sequence length="323" mass="36797">MDRKEFLKTSGLASGTLLFSKYQGLSSAATKIRIGMITDLHHDIMHDGIERLSAFIKEMNELKPDFIIQGGDFCMPKKNNRALIDVWNQFSGPKYHVIGNHDTDGGFTRDQVVEFWNAKAKYYSFDSNGFHIVVLDGNEHNESPDRPNGYARYISPVQLDWLRKDLAETSFPTIVFCHQGLDNDAGGLENGSLLRYALEKANEKSGKKKVILVISGHHHQDYYNHINGIHYVQINSASYQWLGDDFKEMRYSAEIDKTHPNIKYTVPYKDPIWAMIEIDAKGIIRIKGKKTVFVGSSPEQLGVNMDNYVYPIVPYISDRKLIS</sequence>
<proteinExistence type="predicted"/>
<dbReference type="GO" id="GO:0016787">
    <property type="term" value="F:hydrolase activity"/>
    <property type="evidence" value="ECO:0007669"/>
    <property type="project" value="InterPro"/>
</dbReference>